<dbReference type="Proteomes" id="UP000287853">
    <property type="component" value="Unassembled WGS sequence"/>
</dbReference>
<organism evidence="1 2">
    <name type="scientific">Candidatus Electrothrix aarhusensis</name>
    <dbReference type="NCBI Taxonomy" id="1859131"/>
    <lineage>
        <taxon>Bacteria</taxon>
        <taxon>Pseudomonadati</taxon>
        <taxon>Thermodesulfobacteriota</taxon>
        <taxon>Desulfobulbia</taxon>
        <taxon>Desulfobulbales</taxon>
        <taxon>Desulfobulbaceae</taxon>
        <taxon>Candidatus Electrothrix</taxon>
    </lineage>
</organism>
<keyword evidence="2" id="KW-1185">Reference proteome</keyword>
<evidence type="ECO:0000313" key="1">
    <source>
        <dbReference type="EMBL" id="RWX45956.1"/>
    </source>
</evidence>
<name>A0A3S3R781_9BACT</name>
<reference evidence="1 2" key="1">
    <citation type="submission" date="2017-01" db="EMBL/GenBank/DDBJ databases">
        <title>The cable genome- insights into the physiology and evolution of filamentous bacteria capable of sulfide oxidation via long distance electron transfer.</title>
        <authorList>
            <person name="Schreiber L."/>
            <person name="Bjerg J.T."/>
            <person name="Boggild A."/>
            <person name="Van De Vossenberg J."/>
            <person name="Meysman F."/>
            <person name="Nielsen L.P."/>
            <person name="Schramm A."/>
            <person name="Kjeldsen K.U."/>
        </authorList>
    </citation>
    <scope>NUCLEOTIDE SEQUENCE [LARGE SCALE GENOMIC DNA]</scope>
    <source>
        <strain evidence="1">MCF</strain>
    </source>
</reference>
<sequence length="63" mass="7328">MQKKTSCLEKKGEEICEVKKCLLESALYVIFNKKEPCNYHYSIGGDSFCGCPVRKEIFKKYKI</sequence>
<gene>
    <name evidence="1" type="ORF">H206_00023</name>
</gene>
<evidence type="ECO:0000313" key="2">
    <source>
        <dbReference type="Proteomes" id="UP000287853"/>
    </source>
</evidence>
<dbReference type="AlphaFoldDB" id="A0A3S3R781"/>
<protein>
    <submittedName>
        <fullName evidence="1">Uncharacterized protein</fullName>
    </submittedName>
</protein>
<comment type="caution">
    <text evidence="1">The sequence shown here is derived from an EMBL/GenBank/DDBJ whole genome shotgun (WGS) entry which is preliminary data.</text>
</comment>
<proteinExistence type="predicted"/>
<dbReference type="EMBL" id="MTKO01000070">
    <property type="protein sequence ID" value="RWX45956.1"/>
    <property type="molecule type" value="Genomic_DNA"/>
</dbReference>
<accession>A0A3S3R781</accession>